<name>A0A3M7SGN5_BRAPC</name>
<gene>
    <name evidence="1" type="ORF">BpHYR1_039004</name>
</gene>
<dbReference type="Proteomes" id="UP000276133">
    <property type="component" value="Unassembled WGS sequence"/>
</dbReference>
<comment type="caution">
    <text evidence="1">The sequence shown here is derived from an EMBL/GenBank/DDBJ whole genome shotgun (WGS) entry which is preliminary data.</text>
</comment>
<keyword evidence="2" id="KW-1185">Reference proteome</keyword>
<evidence type="ECO:0000313" key="2">
    <source>
        <dbReference type="Proteomes" id="UP000276133"/>
    </source>
</evidence>
<sequence>MQELLVEISINRLILKEGWSIDKKVENWNKFYLFLHNELPPLQRELYNSRDFLQLQRLVAHEEVQLHLIIPCPPATDVYPTACLTETFSIKISCLIDFKFFVASFLYIGLTEKVNSSICGKDLNFAFYLKFI</sequence>
<reference evidence="1 2" key="1">
    <citation type="journal article" date="2018" name="Sci. Rep.">
        <title>Genomic signatures of local adaptation to the degree of environmental predictability in rotifers.</title>
        <authorList>
            <person name="Franch-Gras L."/>
            <person name="Hahn C."/>
            <person name="Garcia-Roger E.M."/>
            <person name="Carmona M.J."/>
            <person name="Serra M."/>
            <person name="Gomez A."/>
        </authorList>
    </citation>
    <scope>NUCLEOTIDE SEQUENCE [LARGE SCALE GENOMIC DNA]</scope>
    <source>
        <strain evidence="1">HYR1</strain>
    </source>
</reference>
<protein>
    <submittedName>
        <fullName evidence="1">Uncharacterized protein</fullName>
    </submittedName>
</protein>
<dbReference type="AlphaFoldDB" id="A0A3M7SGN5"/>
<proteinExistence type="predicted"/>
<accession>A0A3M7SGN5</accession>
<organism evidence="1 2">
    <name type="scientific">Brachionus plicatilis</name>
    <name type="common">Marine rotifer</name>
    <name type="synonym">Brachionus muelleri</name>
    <dbReference type="NCBI Taxonomy" id="10195"/>
    <lineage>
        <taxon>Eukaryota</taxon>
        <taxon>Metazoa</taxon>
        <taxon>Spiralia</taxon>
        <taxon>Gnathifera</taxon>
        <taxon>Rotifera</taxon>
        <taxon>Eurotatoria</taxon>
        <taxon>Monogononta</taxon>
        <taxon>Pseudotrocha</taxon>
        <taxon>Ploima</taxon>
        <taxon>Brachionidae</taxon>
        <taxon>Brachionus</taxon>
    </lineage>
</organism>
<dbReference type="EMBL" id="REGN01001420">
    <property type="protein sequence ID" value="RNA34767.1"/>
    <property type="molecule type" value="Genomic_DNA"/>
</dbReference>
<evidence type="ECO:0000313" key="1">
    <source>
        <dbReference type="EMBL" id="RNA34767.1"/>
    </source>
</evidence>